<dbReference type="PANTHER" id="PTHR10824">
    <property type="entry name" value="ACYL-COENZYME A THIOESTERASE-RELATED"/>
    <property type="match status" value="1"/>
</dbReference>
<gene>
    <name evidence="2" type="ORF">COA96_11300</name>
</gene>
<dbReference type="Pfam" id="PF08840">
    <property type="entry name" value="BAAT_C"/>
    <property type="match status" value="1"/>
</dbReference>
<dbReference type="SUPFAM" id="SSF53474">
    <property type="entry name" value="alpha/beta-Hydrolases"/>
    <property type="match status" value="1"/>
</dbReference>
<dbReference type="GO" id="GO:0006631">
    <property type="term" value="P:fatty acid metabolic process"/>
    <property type="evidence" value="ECO:0007669"/>
    <property type="project" value="TreeGrafter"/>
</dbReference>
<dbReference type="PANTHER" id="PTHR10824:SF4">
    <property type="entry name" value="ACYL-COENZYME A THIOESTERASE 1-LIKE"/>
    <property type="match status" value="1"/>
</dbReference>
<dbReference type="AlphaFoldDB" id="A0A2A5AXV5"/>
<sequence length="300" mass="32830">MILRTVKWMLGIAVVLVAASLAYYQYLVFSFDTEALPANHGKFNTQLFLGENAKQPLIVGLGGAEGGNAWTGDYWSDQRERFLSQGYGFLALGYFGMEGISRELDRIPLDGVMRTILETATNPMIDSDCIILIGGSKGAELSLALASNYPQVKAVVAIVPGSAIFAANTIALNTPSFTLRGESLAFVPVPWSAAPALIKGDLRGAWIEMLKDEEAVENASISVEAINGPIFFLSAMKDEYWPSTEMSEVMMDRLQSKQFPHYFEHIAIDGYHASPLEHFDLVEKFLEDQVIGASQSSCAR</sequence>
<comment type="caution">
    <text evidence="2">The sequence shown here is derived from an EMBL/GenBank/DDBJ whole genome shotgun (WGS) entry which is preliminary data.</text>
</comment>
<accession>A0A2A5AXV5</accession>
<evidence type="ECO:0000259" key="1">
    <source>
        <dbReference type="Pfam" id="PF08840"/>
    </source>
</evidence>
<dbReference type="GO" id="GO:0047617">
    <property type="term" value="F:fatty acyl-CoA hydrolase activity"/>
    <property type="evidence" value="ECO:0007669"/>
    <property type="project" value="TreeGrafter"/>
</dbReference>
<evidence type="ECO:0000313" key="3">
    <source>
        <dbReference type="Proteomes" id="UP000218327"/>
    </source>
</evidence>
<dbReference type="Proteomes" id="UP000218327">
    <property type="component" value="Unassembled WGS sequence"/>
</dbReference>
<name>A0A2A5AXV5_9GAMM</name>
<protein>
    <recommendedName>
        <fullName evidence="1">BAAT/Acyl-CoA thioester hydrolase C-terminal domain-containing protein</fullName>
    </recommendedName>
</protein>
<dbReference type="Gene3D" id="3.40.50.1820">
    <property type="entry name" value="alpha/beta hydrolase"/>
    <property type="match status" value="1"/>
</dbReference>
<proteinExistence type="predicted"/>
<feature type="domain" description="BAAT/Acyl-CoA thioester hydrolase C-terminal" evidence="1">
    <location>
        <begin position="122"/>
        <end position="259"/>
    </location>
</feature>
<dbReference type="EMBL" id="NVVJ01000036">
    <property type="protein sequence ID" value="PCJ23628.1"/>
    <property type="molecule type" value="Genomic_DNA"/>
</dbReference>
<reference evidence="3" key="1">
    <citation type="submission" date="2017-08" db="EMBL/GenBank/DDBJ databases">
        <title>A dynamic microbial community with high functional redundancy inhabits the cold, oxic subseafloor aquifer.</title>
        <authorList>
            <person name="Tully B.J."/>
            <person name="Wheat C.G."/>
            <person name="Glazer B.T."/>
            <person name="Huber J.A."/>
        </authorList>
    </citation>
    <scope>NUCLEOTIDE SEQUENCE [LARGE SCALE GENOMIC DNA]</scope>
</reference>
<dbReference type="InterPro" id="IPR014940">
    <property type="entry name" value="BAAT_C"/>
</dbReference>
<dbReference type="GO" id="GO:0006637">
    <property type="term" value="P:acyl-CoA metabolic process"/>
    <property type="evidence" value="ECO:0007669"/>
    <property type="project" value="TreeGrafter"/>
</dbReference>
<evidence type="ECO:0000313" key="2">
    <source>
        <dbReference type="EMBL" id="PCJ23628.1"/>
    </source>
</evidence>
<organism evidence="2 3">
    <name type="scientific">SAR86 cluster bacterium</name>
    <dbReference type="NCBI Taxonomy" id="2030880"/>
    <lineage>
        <taxon>Bacteria</taxon>
        <taxon>Pseudomonadati</taxon>
        <taxon>Pseudomonadota</taxon>
        <taxon>Gammaproteobacteria</taxon>
        <taxon>SAR86 cluster</taxon>
    </lineage>
</organism>
<dbReference type="InterPro" id="IPR029058">
    <property type="entry name" value="AB_hydrolase_fold"/>
</dbReference>